<dbReference type="EMBL" id="AP014965">
    <property type="protein sequence ID" value="BAT08492.1"/>
    <property type="molecule type" value="Genomic_DNA"/>
</dbReference>
<gene>
    <name evidence="1" type="ordered locus">Os09g0462850</name>
    <name evidence="1" type="ORF">OSNPB_090462850</name>
</gene>
<accession>A0A0P0XNX4</accession>
<keyword evidence="2" id="KW-1185">Reference proteome</keyword>
<sequence length="81" mass="8769">TAQSTQAPATTGAAARCDAAQSSKVVVTFTQQQPQKKSPSIDSLADLQISQLHLQKPSPPPSTLWQPRPFADKTLHWTCLE</sequence>
<feature type="non-terminal residue" evidence="1">
    <location>
        <position position="1"/>
    </location>
</feature>
<reference evidence="1 2" key="3">
    <citation type="journal article" date="2013" name="Rice">
        <title>Improvement of the Oryza sativa Nipponbare reference genome using next generation sequence and optical map data.</title>
        <authorList>
            <person name="Kawahara Y."/>
            <person name="de la Bastide M."/>
            <person name="Hamilton J.P."/>
            <person name="Kanamori H."/>
            <person name="McCombie W.R."/>
            <person name="Ouyang S."/>
            <person name="Schwartz D.C."/>
            <person name="Tanaka T."/>
            <person name="Wu J."/>
            <person name="Zhou S."/>
            <person name="Childs K.L."/>
            <person name="Davidson R.M."/>
            <person name="Lin H."/>
            <person name="Quesada-Ocampo L."/>
            <person name="Vaillancourt B."/>
            <person name="Sakai H."/>
            <person name="Lee S.S."/>
            <person name="Kim J."/>
            <person name="Numa H."/>
            <person name="Itoh T."/>
            <person name="Buell C.R."/>
            <person name="Matsumoto T."/>
        </authorList>
    </citation>
    <scope>NUCLEOTIDE SEQUENCE [LARGE SCALE GENOMIC DNA]</scope>
    <source>
        <strain evidence="2">cv. Nipponbare</strain>
    </source>
</reference>
<dbReference type="Proteomes" id="UP000059680">
    <property type="component" value="Chromosome 9"/>
</dbReference>
<dbReference type="AlphaFoldDB" id="A0A0P0XNX4"/>
<dbReference type="PaxDb" id="39947-A0A0P0XNX4"/>
<dbReference type="InParanoid" id="A0A0P0XNX4"/>
<reference evidence="2" key="1">
    <citation type="journal article" date="2005" name="Nature">
        <title>The map-based sequence of the rice genome.</title>
        <authorList>
            <consortium name="International rice genome sequencing project (IRGSP)"/>
            <person name="Matsumoto T."/>
            <person name="Wu J."/>
            <person name="Kanamori H."/>
            <person name="Katayose Y."/>
            <person name="Fujisawa M."/>
            <person name="Namiki N."/>
            <person name="Mizuno H."/>
            <person name="Yamamoto K."/>
            <person name="Antonio B.A."/>
            <person name="Baba T."/>
            <person name="Sakata K."/>
            <person name="Nagamura Y."/>
            <person name="Aoki H."/>
            <person name="Arikawa K."/>
            <person name="Arita K."/>
            <person name="Bito T."/>
            <person name="Chiden Y."/>
            <person name="Fujitsuka N."/>
            <person name="Fukunaka R."/>
            <person name="Hamada M."/>
            <person name="Harada C."/>
            <person name="Hayashi A."/>
            <person name="Hijishita S."/>
            <person name="Honda M."/>
            <person name="Hosokawa S."/>
            <person name="Ichikawa Y."/>
            <person name="Idonuma A."/>
            <person name="Iijima M."/>
            <person name="Ikeda M."/>
            <person name="Ikeno M."/>
            <person name="Ito K."/>
            <person name="Ito S."/>
            <person name="Ito T."/>
            <person name="Ito Y."/>
            <person name="Ito Y."/>
            <person name="Iwabuchi A."/>
            <person name="Kamiya K."/>
            <person name="Karasawa W."/>
            <person name="Kurita K."/>
            <person name="Katagiri S."/>
            <person name="Kikuta A."/>
            <person name="Kobayashi H."/>
            <person name="Kobayashi N."/>
            <person name="Machita K."/>
            <person name="Maehara T."/>
            <person name="Masukawa M."/>
            <person name="Mizubayashi T."/>
            <person name="Mukai Y."/>
            <person name="Nagasaki H."/>
            <person name="Nagata Y."/>
            <person name="Naito S."/>
            <person name="Nakashima M."/>
            <person name="Nakama Y."/>
            <person name="Nakamichi Y."/>
            <person name="Nakamura M."/>
            <person name="Meguro A."/>
            <person name="Negishi M."/>
            <person name="Ohta I."/>
            <person name="Ohta T."/>
            <person name="Okamoto M."/>
            <person name="Ono N."/>
            <person name="Saji S."/>
            <person name="Sakaguchi M."/>
            <person name="Sakai K."/>
            <person name="Shibata M."/>
            <person name="Shimokawa T."/>
            <person name="Song J."/>
            <person name="Takazaki Y."/>
            <person name="Terasawa K."/>
            <person name="Tsugane M."/>
            <person name="Tsuji K."/>
            <person name="Ueda S."/>
            <person name="Waki K."/>
            <person name="Yamagata H."/>
            <person name="Yamamoto M."/>
            <person name="Yamamoto S."/>
            <person name="Yamane H."/>
            <person name="Yoshiki S."/>
            <person name="Yoshihara R."/>
            <person name="Yukawa K."/>
            <person name="Zhong H."/>
            <person name="Yano M."/>
            <person name="Yuan Q."/>
            <person name="Ouyang S."/>
            <person name="Liu J."/>
            <person name="Jones K.M."/>
            <person name="Gansberger K."/>
            <person name="Moffat K."/>
            <person name="Hill J."/>
            <person name="Bera J."/>
            <person name="Fadrosh D."/>
            <person name="Jin S."/>
            <person name="Johri S."/>
            <person name="Kim M."/>
            <person name="Overton L."/>
            <person name="Reardon M."/>
            <person name="Tsitrin T."/>
            <person name="Vuong H."/>
            <person name="Weaver B."/>
            <person name="Ciecko A."/>
            <person name="Tallon L."/>
            <person name="Jackson J."/>
            <person name="Pai G."/>
            <person name="Aken S.V."/>
            <person name="Utterback T."/>
            <person name="Reidmuller S."/>
            <person name="Feldblyum T."/>
            <person name="Hsiao J."/>
            <person name="Zismann V."/>
            <person name="Iobst S."/>
            <person name="de Vazeille A.R."/>
            <person name="Buell C.R."/>
            <person name="Ying K."/>
            <person name="Li Y."/>
            <person name="Lu T."/>
            <person name="Huang Y."/>
            <person name="Zhao Q."/>
            <person name="Feng Q."/>
            <person name="Zhang L."/>
            <person name="Zhu J."/>
            <person name="Weng Q."/>
            <person name="Mu J."/>
            <person name="Lu Y."/>
            <person name="Fan D."/>
            <person name="Liu Y."/>
            <person name="Guan J."/>
            <person name="Zhang Y."/>
            <person name="Yu S."/>
            <person name="Liu X."/>
            <person name="Zhang Y."/>
            <person name="Hong G."/>
            <person name="Han B."/>
            <person name="Choisne N."/>
            <person name="Demange N."/>
            <person name="Orjeda G."/>
            <person name="Samain S."/>
            <person name="Cattolico L."/>
            <person name="Pelletier E."/>
            <person name="Couloux A."/>
            <person name="Segurens B."/>
            <person name="Wincker P."/>
            <person name="D'Hont A."/>
            <person name="Scarpelli C."/>
            <person name="Weissenbach J."/>
            <person name="Salanoubat M."/>
            <person name="Quetier F."/>
            <person name="Yu Y."/>
            <person name="Kim H.R."/>
            <person name="Rambo T."/>
            <person name="Currie J."/>
            <person name="Collura K."/>
            <person name="Luo M."/>
            <person name="Yang T."/>
            <person name="Ammiraju J.S.S."/>
            <person name="Engler F."/>
            <person name="Soderlund C."/>
            <person name="Wing R.A."/>
            <person name="Palmer L.E."/>
            <person name="de la Bastide M."/>
            <person name="Spiegel L."/>
            <person name="Nascimento L."/>
            <person name="Zutavern T."/>
            <person name="O'Shaughnessy A."/>
            <person name="Dike S."/>
            <person name="Dedhia N."/>
            <person name="Preston R."/>
            <person name="Balija V."/>
            <person name="McCombie W.R."/>
            <person name="Chow T."/>
            <person name="Chen H."/>
            <person name="Chung M."/>
            <person name="Chen C."/>
            <person name="Shaw J."/>
            <person name="Wu H."/>
            <person name="Hsiao K."/>
            <person name="Chao Y."/>
            <person name="Chu M."/>
            <person name="Cheng C."/>
            <person name="Hour A."/>
            <person name="Lee P."/>
            <person name="Lin S."/>
            <person name="Lin Y."/>
            <person name="Liou J."/>
            <person name="Liu S."/>
            <person name="Hsing Y."/>
            <person name="Raghuvanshi S."/>
            <person name="Mohanty A."/>
            <person name="Bharti A.K."/>
            <person name="Gaur A."/>
            <person name="Gupta V."/>
            <person name="Kumar D."/>
            <person name="Ravi V."/>
            <person name="Vij S."/>
            <person name="Kapur A."/>
            <person name="Khurana P."/>
            <person name="Khurana P."/>
            <person name="Khurana J.P."/>
            <person name="Tyagi A.K."/>
            <person name="Gaikwad K."/>
            <person name="Singh A."/>
            <person name="Dalal V."/>
            <person name="Srivastava S."/>
            <person name="Dixit A."/>
            <person name="Pal A.K."/>
            <person name="Ghazi I.A."/>
            <person name="Yadav M."/>
            <person name="Pandit A."/>
            <person name="Bhargava A."/>
            <person name="Sureshbabu K."/>
            <person name="Batra K."/>
            <person name="Sharma T.R."/>
            <person name="Mohapatra T."/>
            <person name="Singh N.K."/>
            <person name="Messing J."/>
            <person name="Nelson A.B."/>
            <person name="Fuks G."/>
            <person name="Kavchok S."/>
            <person name="Keizer G."/>
            <person name="Linton E."/>
            <person name="Llaca V."/>
            <person name="Song R."/>
            <person name="Tanyolac B."/>
            <person name="Young S."/>
            <person name="Ho-Il K."/>
            <person name="Hahn J.H."/>
            <person name="Sangsakoo G."/>
            <person name="Vanavichit A."/>
            <person name="de Mattos Luiz.A.T."/>
            <person name="Zimmer P.D."/>
            <person name="Malone G."/>
            <person name="Dellagostin O."/>
            <person name="de Oliveira A.C."/>
            <person name="Bevan M."/>
            <person name="Bancroft I."/>
            <person name="Minx P."/>
            <person name="Cordum H."/>
            <person name="Wilson R."/>
            <person name="Cheng Z."/>
            <person name="Jin W."/>
            <person name="Jiang J."/>
            <person name="Leong S.A."/>
            <person name="Iwama H."/>
            <person name="Gojobori T."/>
            <person name="Itoh T."/>
            <person name="Niimura Y."/>
            <person name="Fujii Y."/>
            <person name="Habara T."/>
            <person name="Sakai H."/>
            <person name="Sato Y."/>
            <person name="Wilson G."/>
            <person name="Kumar K."/>
            <person name="McCouch S."/>
            <person name="Juretic N."/>
            <person name="Hoen D."/>
            <person name="Wright S."/>
            <person name="Bruskiewich R."/>
            <person name="Bureau T."/>
            <person name="Miyao A."/>
            <person name="Hirochika H."/>
            <person name="Nishikawa T."/>
            <person name="Kadowaki K."/>
            <person name="Sugiura M."/>
            <person name="Burr B."/>
            <person name="Sasaki T."/>
        </authorList>
    </citation>
    <scope>NUCLEOTIDE SEQUENCE [LARGE SCALE GENOMIC DNA]</scope>
    <source>
        <strain evidence="2">cv. Nipponbare</strain>
    </source>
</reference>
<evidence type="ECO:0000313" key="2">
    <source>
        <dbReference type="Proteomes" id="UP000059680"/>
    </source>
</evidence>
<dbReference type="Gramene" id="Os09t0462850-00">
    <property type="protein sequence ID" value="Os09t0462850-00"/>
    <property type="gene ID" value="Os09g0462850"/>
</dbReference>
<evidence type="ECO:0000313" key="1">
    <source>
        <dbReference type="EMBL" id="BAT08492.1"/>
    </source>
</evidence>
<organism evidence="1 2">
    <name type="scientific">Oryza sativa subsp. japonica</name>
    <name type="common">Rice</name>
    <dbReference type="NCBI Taxonomy" id="39947"/>
    <lineage>
        <taxon>Eukaryota</taxon>
        <taxon>Viridiplantae</taxon>
        <taxon>Streptophyta</taxon>
        <taxon>Embryophyta</taxon>
        <taxon>Tracheophyta</taxon>
        <taxon>Spermatophyta</taxon>
        <taxon>Magnoliopsida</taxon>
        <taxon>Liliopsida</taxon>
        <taxon>Poales</taxon>
        <taxon>Poaceae</taxon>
        <taxon>BOP clade</taxon>
        <taxon>Oryzoideae</taxon>
        <taxon>Oryzeae</taxon>
        <taxon>Oryzinae</taxon>
        <taxon>Oryza</taxon>
        <taxon>Oryza sativa</taxon>
    </lineage>
</organism>
<reference evidence="1 2" key="2">
    <citation type="journal article" date="2013" name="Plant Cell Physiol.">
        <title>Rice Annotation Project Database (RAP-DB): an integrative and interactive database for rice genomics.</title>
        <authorList>
            <person name="Sakai H."/>
            <person name="Lee S.S."/>
            <person name="Tanaka T."/>
            <person name="Numa H."/>
            <person name="Kim J."/>
            <person name="Kawahara Y."/>
            <person name="Wakimoto H."/>
            <person name="Yang C.C."/>
            <person name="Iwamoto M."/>
            <person name="Abe T."/>
            <person name="Yamada Y."/>
            <person name="Muto A."/>
            <person name="Inokuchi H."/>
            <person name="Ikemura T."/>
            <person name="Matsumoto T."/>
            <person name="Sasaki T."/>
            <person name="Itoh T."/>
        </authorList>
    </citation>
    <scope>NUCLEOTIDE SEQUENCE [LARGE SCALE GENOMIC DNA]</scope>
    <source>
        <strain evidence="2">cv. Nipponbare</strain>
    </source>
</reference>
<proteinExistence type="predicted"/>
<name>A0A0P0XNX4_ORYSJ</name>
<protein>
    <submittedName>
        <fullName evidence="1">Os09g0462850 protein</fullName>
    </submittedName>
</protein>